<name>A0ABD0R5Q8_CIRMR</name>
<reference evidence="2 3" key="1">
    <citation type="submission" date="2024-05" db="EMBL/GenBank/DDBJ databases">
        <title>Genome sequencing and assembly of Indian major carp, Cirrhinus mrigala (Hamilton, 1822).</title>
        <authorList>
            <person name="Mohindra V."/>
            <person name="Chowdhury L.M."/>
            <person name="Lal K."/>
            <person name="Jena J.K."/>
        </authorList>
    </citation>
    <scope>NUCLEOTIDE SEQUENCE [LARGE SCALE GENOMIC DNA]</scope>
    <source>
        <strain evidence="2">CM1030</strain>
        <tissue evidence="2">Blood</tissue>
    </source>
</reference>
<dbReference type="Proteomes" id="UP001529510">
    <property type="component" value="Unassembled WGS sequence"/>
</dbReference>
<dbReference type="InterPro" id="IPR055424">
    <property type="entry name" value="Ig_TMEM132_6th"/>
</dbReference>
<feature type="non-terminal residue" evidence="2">
    <location>
        <position position="64"/>
    </location>
</feature>
<dbReference type="EMBL" id="JAMKFB020000005">
    <property type="protein sequence ID" value="KAL0193868.1"/>
    <property type="molecule type" value="Genomic_DNA"/>
</dbReference>
<proteinExistence type="predicted"/>
<organism evidence="2 3">
    <name type="scientific">Cirrhinus mrigala</name>
    <name type="common">Mrigala</name>
    <dbReference type="NCBI Taxonomy" id="683832"/>
    <lineage>
        <taxon>Eukaryota</taxon>
        <taxon>Metazoa</taxon>
        <taxon>Chordata</taxon>
        <taxon>Craniata</taxon>
        <taxon>Vertebrata</taxon>
        <taxon>Euteleostomi</taxon>
        <taxon>Actinopterygii</taxon>
        <taxon>Neopterygii</taxon>
        <taxon>Teleostei</taxon>
        <taxon>Ostariophysi</taxon>
        <taxon>Cypriniformes</taxon>
        <taxon>Cyprinidae</taxon>
        <taxon>Labeoninae</taxon>
        <taxon>Labeonini</taxon>
        <taxon>Cirrhinus</taxon>
    </lineage>
</organism>
<feature type="non-terminal residue" evidence="2">
    <location>
        <position position="1"/>
    </location>
</feature>
<keyword evidence="3" id="KW-1185">Reference proteome</keyword>
<evidence type="ECO:0000313" key="2">
    <source>
        <dbReference type="EMBL" id="KAL0193868.1"/>
    </source>
</evidence>
<dbReference type="PANTHER" id="PTHR13388">
    <property type="entry name" value="DETONATOR, ISOFORM E"/>
    <property type="match status" value="1"/>
</dbReference>
<protein>
    <recommendedName>
        <fullName evidence="1">Transmembrane protein TMEM132 sixth domain-containing protein</fullName>
    </recommendedName>
</protein>
<gene>
    <name evidence="2" type="ORF">M9458_012164</name>
</gene>
<evidence type="ECO:0000259" key="1">
    <source>
        <dbReference type="Pfam" id="PF23487"/>
    </source>
</evidence>
<dbReference type="Pfam" id="PF23487">
    <property type="entry name" value="Ig_TMEM132_6th"/>
    <property type="match status" value="1"/>
</dbReference>
<dbReference type="AlphaFoldDB" id="A0ABD0R5Q8"/>
<dbReference type="InterPro" id="IPR026307">
    <property type="entry name" value="TMEM132"/>
</dbReference>
<comment type="caution">
    <text evidence="2">The sequence shown here is derived from an EMBL/GenBank/DDBJ whole genome shotgun (WGS) entry which is preliminary data.</text>
</comment>
<sequence length="64" mass="6890">VISPFSDSILAEKTITVVDDKVTITDLGVQLVGSLSLSLQPSSTNNRAFYITTTAQDLLHTPKQ</sequence>
<dbReference type="PANTHER" id="PTHR13388:SF28">
    <property type="entry name" value="TRANSMEMBRANE PROTEIN 132C"/>
    <property type="match status" value="1"/>
</dbReference>
<feature type="domain" description="Transmembrane protein TMEM132 sixth" evidence="1">
    <location>
        <begin position="23"/>
        <end position="64"/>
    </location>
</feature>
<evidence type="ECO:0000313" key="3">
    <source>
        <dbReference type="Proteomes" id="UP001529510"/>
    </source>
</evidence>
<accession>A0ABD0R5Q8</accession>